<name>A0AAV5WJF6_9BILA</name>
<comment type="caution">
    <text evidence="2">The sequence shown here is derived from an EMBL/GenBank/DDBJ whole genome shotgun (WGS) entry which is preliminary data.</text>
</comment>
<feature type="transmembrane region" description="Helical" evidence="1">
    <location>
        <begin position="20"/>
        <end position="39"/>
    </location>
</feature>
<feature type="non-terminal residue" evidence="2">
    <location>
        <position position="1"/>
    </location>
</feature>
<organism evidence="2 3">
    <name type="scientific">Pristionchus fissidentatus</name>
    <dbReference type="NCBI Taxonomy" id="1538716"/>
    <lineage>
        <taxon>Eukaryota</taxon>
        <taxon>Metazoa</taxon>
        <taxon>Ecdysozoa</taxon>
        <taxon>Nematoda</taxon>
        <taxon>Chromadorea</taxon>
        <taxon>Rhabditida</taxon>
        <taxon>Rhabditina</taxon>
        <taxon>Diplogasteromorpha</taxon>
        <taxon>Diplogasteroidea</taxon>
        <taxon>Neodiplogasteridae</taxon>
        <taxon>Pristionchus</taxon>
    </lineage>
</organism>
<accession>A0AAV5WJF6</accession>
<reference evidence="2" key="1">
    <citation type="submission" date="2023-10" db="EMBL/GenBank/DDBJ databases">
        <title>Genome assembly of Pristionchus species.</title>
        <authorList>
            <person name="Yoshida K."/>
            <person name="Sommer R.J."/>
        </authorList>
    </citation>
    <scope>NUCLEOTIDE SEQUENCE</scope>
    <source>
        <strain evidence="2">RS5133</strain>
    </source>
</reference>
<dbReference type="Proteomes" id="UP001432322">
    <property type="component" value="Unassembled WGS sequence"/>
</dbReference>
<keyword evidence="1" id="KW-0472">Membrane</keyword>
<dbReference type="EMBL" id="BTSY01000005">
    <property type="protein sequence ID" value="GMT31112.1"/>
    <property type="molecule type" value="Genomic_DNA"/>
</dbReference>
<evidence type="ECO:0000313" key="3">
    <source>
        <dbReference type="Proteomes" id="UP001432322"/>
    </source>
</evidence>
<evidence type="ECO:0000256" key="1">
    <source>
        <dbReference type="SAM" id="Phobius"/>
    </source>
</evidence>
<keyword evidence="1" id="KW-0812">Transmembrane</keyword>
<evidence type="ECO:0000313" key="2">
    <source>
        <dbReference type="EMBL" id="GMT31112.1"/>
    </source>
</evidence>
<protein>
    <submittedName>
        <fullName evidence="2">Uncharacterized protein</fullName>
    </submittedName>
</protein>
<proteinExistence type="predicted"/>
<sequence>TLLGGDGRSTTHTMLPLLSLLLGPLSLVLLSLVSVVAFCTKKDKAAVANPRDPNYETMMVIKNKDTFGADKKKDEGTVDVNDPNYQTLQVVGNKDAFGPDKKK</sequence>
<keyword evidence="3" id="KW-1185">Reference proteome</keyword>
<dbReference type="AlphaFoldDB" id="A0AAV5WJF6"/>
<dbReference type="Pfam" id="PF03057">
    <property type="entry name" value="DUF236"/>
    <property type="match status" value="1"/>
</dbReference>
<dbReference type="InterPro" id="IPR004296">
    <property type="entry name" value="DUF236"/>
</dbReference>
<keyword evidence="1" id="KW-1133">Transmembrane helix</keyword>
<gene>
    <name evidence="2" type="ORF">PFISCL1PPCAC_22409</name>
</gene>